<keyword evidence="3" id="KW-1185">Reference proteome</keyword>
<evidence type="ECO:0000313" key="3">
    <source>
        <dbReference type="Proteomes" id="UP001152604"/>
    </source>
</evidence>
<dbReference type="Gene3D" id="3.40.50.1110">
    <property type="entry name" value="SGNH hydrolase"/>
    <property type="match status" value="1"/>
</dbReference>
<dbReference type="SUPFAM" id="SSF52266">
    <property type="entry name" value="SGNH hydrolase"/>
    <property type="match status" value="1"/>
</dbReference>
<proteinExistence type="predicted"/>
<organism evidence="2 3">
    <name type="scientific">Mesorhizobium ventifaucium</name>
    <dbReference type="NCBI Taxonomy" id="666020"/>
    <lineage>
        <taxon>Bacteria</taxon>
        <taxon>Pseudomonadati</taxon>
        <taxon>Pseudomonadota</taxon>
        <taxon>Alphaproteobacteria</taxon>
        <taxon>Hyphomicrobiales</taxon>
        <taxon>Phyllobacteriaceae</taxon>
        <taxon>Mesorhizobium</taxon>
    </lineage>
</organism>
<name>A0ABN8K881_9HYPH</name>
<evidence type="ECO:0000259" key="1">
    <source>
        <dbReference type="Pfam" id="PF13472"/>
    </source>
</evidence>
<evidence type="ECO:0000313" key="2">
    <source>
        <dbReference type="EMBL" id="CAH2404812.1"/>
    </source>
</evidence>
<dbReference type="Proteomes" id="UP001152604">
    <property type="component" value="Unassembled WGS sequence"/>
</dbReference>
<reference evidence="2" key="1">
    <citation type="submission" date="2022-03" db="EMBL/GenBank/DDBJ databases">
        <authorList>
            <person name="Brunel B."/>
        </authorList>
    </citation>
    <scope>NUCLEOTIDE SEQUENCE</scope>
    <source>
        <strain evidence="2">STM4922sample</strain>
    </source>
</reference>
<dbReference type="InterPro" id="IPR036514">
    <property type="entry name" value="SGNH_hydro_sf"/>
</dbReference>
<dbReference type="EMBL" id="CAKXZS010000031">
    <property type="protein sequence ID" value="CAH2404812.1"/>
    <property type="molecule type" value="Genomic_DNA"/>
</dbReference>
<dbReference type="InterPro" id="IPR013830">
    <property type="entry name" value="SGNH_hydro"/>
</dbReference>
<protein>
    <recommendedName>
        <fullName evidence="1">SGNH hydrolase-type esterase domain-containing protein</fullName>
    </recommendedName>
</protein>
<sequence length="226" mass="23679">MTFGKVVSKSRLTLRKILGTSRADREAELLDALKRASSQKLLLLGDSLIEASQAGIGNPSVARGAYGGSRIADVLAAISRIKGAFLWNKVAGAVVSIGVNDAQTSEGDDLGSRQRYFRSALDALAHSVGDRPLVLLTITEIASAGTLVPRFNRDLIALQNKEIRSVKNAQILDIASQFETAMSQAGVPYDDGFRDGVHLSPAGYLYCESAGGGGNCDGGAASLVKA</sequence>
<accession>A0ABN8K881</accession>
<dbReference type="RefSeq" id="WP_254027033.1">
    <property type="nucleotide sequence ID" value="NZ_CAKXZS010000031.1"/>
</dbReference>
<comment type="caution">
    <text evidence="2">The sequence shown here is derived from an EMBL/GenBank/DDBJ whole genome shotgun (WGS) entry which is preliminary data.</text>
</comment>
<dbReference type="Pfam" id="PF13472">
    <property type="entry name" value="Lipase_GDSL_2"/>
    <property type="match status" value="1"/>
</dbReference>
<gene>
    <name evidence="2" type="ORF">MES4922_370049</name>
</gene>
<feature type="domain" description="SGNH hydrolase-type esterase" evidence="1">
    <location>
        <begin position="60"/>
        <end position="204"/>
    </location>
</feature>